<name>A0A327KSD4_9BRAD</name>
<organism evidence="1 2">
    <name type="scientific">Rhodoplanes elegans</name>
    <dbReference type="NCBI Taxonomy" id="29408"/>
    <lineage>
        <taxon>Bacteria</taxon>
        <taxon>Pseudomonadati</taxon>
        <taxon>Pseudomonadota</taxon>
        <taxon>Alphaproteobacteria</taxon>
        <taxon>Hyphomicrobiales</taxon>
        <taxon>Nitrobacteraceae</taxon>
        <taxon>Rhodoplanes</taxon>
    </lineage>
</organism>
<sequence>MPAKAGIQERRAVSPLPAAHSDVIAGLDPALHLSARGRFLVKVMDARVEPAHDAPMRGTRCMP</sequence>
<protein>
    <submittedName>
        <fullName evidence="1">Uncharacterized protein</fullName>
    </submittedName>
</protein>
<comment type="caution">
    <text evidence="1">The sequence shown here is derived from an EMBL/GenBank/DDBJ whole genome shotgun (WGS) entry which is preliminary data.</text>
</comment>
<keyword evidence="2" id="KW-1185">Reference proteome</keyword>
<dbReference type="AlphaFoldDB" id="A0A327KSD4"/>
<evidence type="ECO:0000313" key="1">
    <source>
        <dbReference type="EMBL" id="RAI40844.1"/>
    </source>
</evidence>
<dbReference type="EMBL" id="NPEU01000031">
    <property type="protein sequence ID" value="RAI40844.1"/>
    <property type="molecule type" value="Genomic_DNA"/>
</dbReference>
<reference evidence="1 2" key="1">
    <citation type="submission" date="2017-07" db="EMBL/GenBank/DDBJ databases">
        <title>Draft Genome Sequences of Select Purple Nonsulfur Bacteria.</title>
        <authorList>
            <person name="Lasarre B."/>
            <person name="Mckinlay J.B."/>
        </authorList>
    </citation>
    <scope>NUCLEOTIDE SEQUENCE [LARGE SCALE GENOMIC DNA]</scope>
    <source>
        <strain evidence="1 2">DSM 11907</strain>
    </source>
</reference>
<gene>
    <name evidence="1" type="ORF">CH338_05000</name>
</gene>
<accession>A0A327KSD4</accession>
<evidence type="ECO:0000313" key="2">
    <source>
        <dbReference type="Proteomes" id="UP000248863"/>
    </source>
</evidence>
<proteinExistence type="predicted"/>
<dbReference type="Proteomes" id="UP000248863">
    <property type="component" value="Unassembled WGS sequence"/>
</dbReference>